<dbReference type="Pfam" id="PF03479">
    <property type="entry name" value="PCC"/>
    <property type="match status" value="1"/>
</dbReference>
<comment type="domain">
    <text evidence="1">The PPC domain mediates interactions between AHL proteins.</text>
</comment>
<feature type="region of interest" description="Disordered" evidence="2">
    <location>
        <begin position="1"/>
        <end position="35"/>
    </location>
</feature>
<dbReference type="InterPro" id="IPR039605">
    <property type="entry name" value="AHL"/>
</dbReference>
<dbReference type="Gramene" id="TuG1812G0200004602.01.T02">
    <property type="protein sequence ID" value="TuG1812G0200004602.01.T02"/>
    <property type="gene ID" value="TuG1812G0200004602.01"/>
</dbReference>
<evidence type="ECO:0000256" key="1">
    <source>
        <dbReference type="RuleBase" id="RU367031"/>
    </source>
</evidence>
<dbReference type="EnsemblPlants" id="TuG1812G0200004602.01.T02">
    <property type="protein sequence ID" value="TuG1812G0200004602.01.T02"/>
    <property type="gene ID" value="TuG1812G0200004602.01"/>
</dbReference>
<reference evidence="5" key="1">
    <citation type="journal article" date="2013" name="Nature">
        <title>Draft genome of the wheat A-genome progenitor Triticum urartu.</title>
        <authorList>
            <person name="Ling H.Q."/>
            <person name="Zhao S."/>
            <person name="Liu D."/>
            <person name="Wang J."/>
            <person name="Sun H."/>
            <person name="Zhang C."/>
            <person name="Fan H."/>
            <person name="Li D."/>
            <person name="Dong L."/>
            <person name="Tao Y."/>
            <person name="Gao C."/>
            <person name="Wu H."/>
            <person name="Li Y."/>
            <person name="Cui Y."/>
            <person name="Guo X."/>
            <person name="Zheng S."/>
            <person name="Wang B."/>
            <person name="Yu K."/>
            <person name="Liang Q."/>
            <person name="Yang W."/>
            <person name="Lou X."/>
            <person name="Chen J."/>
            <person name="Feng M."/>
            <person name="Jian J."/>
            <person name="Zhang X."/>
            <person name="Luo G."/>
            <person name="Jiang Y."/>
            <person name="Liu J."/>
            <person name="Wang Z."/>
            <person name="Sha Y."/>
            <person name="Zhang B."/>
            <person name="Wu H."/>
            <person name="Tang D."/>
            <person name="Shen Q."/>
            <person name="Xue P."/>
            <person name="Zou S."/>
            <person name="Wang X."/>
            <person name="Liu X."/>
            <person name="Wang F."/>
            <person name="Yang Y."/>
            <person name="An X."/>
            <person name="Dong Z."/>
            <person name="Zhang K."/>
            <person name="Zhang X."/>
            <person name="Luo M.C."/>
            <person name="Dvorak J."/>
            <person name="Tong Y."/>
            <person name="Wang J."/>
            <person name="Yang H."/>
            <person name="Li Z."/>
            <person name="Wang D."/>
            <person name="Zhang A."/>
            <person name="Wang J."/>
        </authorList>
    </citation>
    <scope>NUCLEOTIDE SEQUENCE</scope>
    <source>
        <strain evidence="5">cv. G1812</strain>
    </source>
</reference>
<dbReference type="OrthoDB" id="1101183at2759"/>
<dbReference type="SUPFAM" id="SSF117856">
    <property type="entry name" value="AF0104/ALDC/Ptd012-like"/>
    <property type="match status" value="1"/>
</dbReference>
<evidence type="ECO:0000313" key="5">
    <source>
        <dbReference type="Proteomes" id="UP000015106"/>
    </source>
</evidence>
<comment type="function">
    <text evidence="1">Transcription factor that specifically binds AT-rich DNA sequences related to the nuclear matrix attachment regions (MARs).</text>
</comment>
<feature type="compositionally biased region" description="Basic residues" evidence="2">
    <location>
        <begin position="18"/>
        <end position="32"/>
    </location>
</feature>
<dbReference type="PANTHER" id="PTHR31500:SF9">
    <property type="entry name" value="AT-HOOK MOTIF NUCLEAR-LOCALIZED PROTEIN 9"/>
    <property type="match status" value="1"/>
</dbReference>
<dbReference type="InterPro" id="IPR005175">
    <property type="entry name" value="PPC_dom"/>
</dbReference>
<name>A0A8R7TLX4_TRIUA</name>
<accession>A0A8R7TLX4</accession>
<keyword evidence="1" id="KW-0804">Transcription</keyword>
<organism evidence="4 5">
    <name type="scientific">Triticum urartu</name>
    <name type="common">Red wild einkorn</name>
    <name type="synonym">Crithodium urartu</name>
    <dbReference type="NCBI Taxonomy" id="4572"/>
    <lineage>
        <taxon>Eukaryota</taxon>
        <taxon>Viridiplantae</taxon>
        <taxon>Streptophyta</taxon>
        <taxon>Embryophyta</taxon>
        <taxon>Tracheophyta</taxon>
        <taxon>Spermatophyta</taxon>
        <taxon>Magnoliopsida</taxon>
        <taxon>Liliopsida</taxon>
        <taxon>Poales</taxon>
        <taxon>Poaceae</taxon>
        <taxon>BOP clade</taxon>
        <taxon>Pooideae</taxon>
        <taxon>Triticodae</taxon>
        <taxon>Triticeae</taxon>
        <taxon>Triticinae</taxon>
        <taxon>Triticum</taxon>
    </lineage>
</organism>
<dbReference type="GeneID" id="125539382"/>
<dbReference type="GO" id="GO:0005634">
    <property type="term" value="C:nucleus"/>
    <property type="evidence" value="ECO:0007669"/>
    <property type="project" value="UniProtKB-SubCell"/>
</dbReference>
<proteinExistence type="predicted"/>
<evidence type="ECO:0000256" key="2">
    <source>
        <dbReference type="SAM" id="MobiDB-lite"/>
    </source>
</evidence>
<dbReference type="KEGG" id="tua:125539382"/>
<reference evidence="4" key="2">
    <citation type="submission" date="2018-03" db="EMBL/GenBank/DDBJ databases">
        <title>The Triticum urartu genome reveals the dynamic nature of wheat genome evolution.</title>
        <authorList>
            <person name="Ling H."/>
            <person name="Ma B."/>
            <person name="Shi X."/>
            <person name="Liu H."/>
            <person name="Dong L."/>
            <person name="Sun H."/>
            <person name="Cao Y."/>
            <person name="Gao Q."/>
            <person name="Zheng S."/>
            <person name="Li Y."/>
            <person name="Yu Y."/>
            <person name="Du H."/>
            <person name="Qi M."/>
            <person name="Li Y."/>
            <person name="Yu H."/>
            <person name="Cui Y."/>
            <person name="Wang N."/>
            <person name="Chen C."/>
            <person name="Wu H."/>
            <person name="Zhao Y."/>
            <person name="Zhang J."/>
            <person name="Li Y."/>
            <person name="Zhou W."/>
            <person name="Zhang B."/>
            <person name="Hu W."/>
            <person name="Eijk M."/>
            <person name="Tang J."/>
            <person name="Witsenboer H."/>
            <person name="Zhao S."/>
            <person name="Li Z."/>
            <person name="Zhang A."/>
            <person name="Wang D."/>
            <person name="Liang C."/>
        </authorList>
    </citation>
    <scope>NUCLEOTIDE SEQUENCE [LARGE SCALE GENOMIC DNA]</scope>
    <source>
        <strain evidence="4">cv. G1812</strain>
    </source>
</reference>
<protein>
    <recommendedName>
        <fullName evidence="1">AT-hook motif nuclear-localized protein</fullName>
    </recommendedName>
</protein>
<comment type="subcellular location">
    <subcellularLocation>
        <location evidence="1">Nucleus</location>
    </subcellularLocation>
</comment>
<keyword evidence="1" id="KW-0805">Transcription regulation</keyword>
<dbReference type="Gene3D" id="3.30.1330.80">
    <property type="entry name" value="Hypothetical protein, similar to alpha- acetolactate decarboxylase, domain 2"/>
    <property type="match status" value="1"/>
</dbReference>
<sequence>MRPPPAAMTASSSEKKAAAKRRSGPPRPRGRKSQLALLGGCSPGNAFAPHILLINRGEDITSKIMLLSELHSKSICILSANGPLSAITLRLSSHSGGLDNAVYQGQFEVISLKGSYLLSDDGGSGNSNGGLSIMVSTPCGSLFGGSVGGPLIAADPVQVIAGSFNYTVTEEKKEPKTSDSQLNELKVPWELDAMPYEPFSPLPLFGWSRIEDVKLDRHDFDLTNG</sequence>
<dbReference type="CDD" id="cd11378">
    <property type="entry name" value="DUF296"/>
    <property type="match status" value="1"/>
</dbReference>
<dbReference type="PROSITE" id="PS51742">
    <property type="entry name" value="PPC"/>
    <property type="match status" value="1"/>
</dbReference>
<gene>
    <name evidence="4" type="primary">LOC125539382</name>
</gene>
<feature type="domain" description="PPC" evidence="3">
    <location>
        <begin position="44"/>
        <end position="185"/>
    </location>
</feature>
<dbReference type="Proteomes" id="UP000015106">
    <property type="component" value="Chromosome 2"/>
</dbReference>
<dbReference type="AlphaFoldDB" id="A0A8R7TLX4"/>
<dbReference type="GO" id="GO:0003680">
    <property type="term" value="F:minor groove of adenine-thymine-rich DNA binding"/>
    <property type="evidence" value="ECO:0007669"/>
    <property type="project" value="UniProtKB-UniRule"/>
</dbReference>
<dbReference type="PANTHER" id="PTHR31500">
    <property type="entry name" value="AT-HOOK MOTIF NUCLEAR-LOCALIZED PROTEIN 9"/>
    <property type="match status" value="1"/>
</dbReference>
<evidence type="ECO:0000313" key="4">
    <source>
        <dbReference type="EnsemblPlants" id="TuG1812G0200004602.01.T02"/>
    </source>
</evidence>
<dbReference type="RefSeq" id="XP_048558779.1">
    <property type="nucleotide sequence ID" value="XM_048702822.1"/>
</dbReference>
<keyword evidence="5" id="KW-1185">Reference proteome</keyword>
<reference evidence="4" key="3">
    <citation type="submission" date="2022-06" db="UniProtKB">
        <authorList>
            <consortium name="EnsemblPlants"/>
        </authorList>
    </citation>
    <scope>IDENTIFICATION</scope>
</reference>
<keyword evidence="1" id="KW-0238">DNA-binding</keyword>
<evidence type="ECO:0000259" key="3">
    <source>
        <dbReference type="PROSITE" id="PS51742"/>
    </source>
</evidence>
<keyword evidence="1" id="KW-0539">Nucleus</keyword>